<organism evidence="2 3">
    <name type="scientific">Larkinella punicea</name>
    <dbReference type="NCBI Taxonomy" id="2315727"/>
    <lineage>
        <taxon>Bacteria</taxon>
        <taxon>Pseudomonadati</taxon>
        <taxon>Bacteroidota</taxon>
        <taxon>Cytophagia</taxon>
        <taxon>Cytophagales</taxon>
        <taxon>Spirosomataceae</taxon>
        <taxon>Larkinella</taxon>
    </lineage>
</organism>
<evidence type="ECO:0000313" key="2">
    <source>
        <dbReference type="EMBL" id="RCR69524.1"/>
    </source>
</evidence>
<name>A0A368JS65_9BACT</name>
<sequence length="174" mass="19517">MLYLIWTLLNIALGVYFIILCFHAARLLKERVGLYAAVIFTFGFLSFAGNSGKKSDSFSENPDVKKWNYVSRDSIVPGDLKFAHAQIDKTWISEIDLTVLCGTKKSSNQTVPVEATSVWSGFVSGYDWKPTSISVRATTGQKYAYTVIGILQWKLLGISLYSQHKTYEGLIELK</sequence>
<keyword evidence="3" id="KW-1185">Reference proteome</keyword>
<feature type="transmembrane region" description="Helical" evidence="1">
    <location>
        <begin position="6"/>
        <end position="25"/>
    </location>
</feature>
<dbReference type="AlphaFoldDB" id="A0A368JS65"/>
<comment type="caution">
    <text evidence="2">The sequence shown here is derived from an EMBL/GenBank/DDBJ whole genome shotgun (WGS) entry which is preliminary data.</text>
</comment>
<keyword evidence="1" id="KW-0812">Transmembrane</keyword>
<evidence type="ECO:0000256" key="1">
    <source>
        <dbReference type="SAM" id="Phobius"/>
    </source>
</evidence>
<gene>
    <name evidence="2" type="ORF">DUE52_11810</name>
</gene>
<keyword evidence="1" id="KW-1133">Transmembrane helix</keyword>
<protein>
    <submittedName>
        <fullName evidence="2">Uncharacterized protein</fullName>
    </submittedName>
</protein>
<evidence type="ECO:0000313" key="3">
    <source>
        <dbReference type="Proteomes" id="UP000253383"/>
    </source>
</evidence>
<accession>A0A368JS65</accession>
<dbReference type="EMBL" id="QOWE01000008">
    <property type="protein sequence ID" value="RCR69524.1"/>
    <property type="molecule type" value="Genomic_DNA"/>
</dbReference>
<dbReference type="Proteomes" id="UP000253383">
    <property type="component" value="Unassembled WGS sequence"/>
</dbReference>
<keyword evidence="1" id="KW-0472">Membrane</keyword>
<proteinExistence type="predicted"/>
<feature type="transmembrane region" description="Helical" evidence="1">
    <location>
        <begin position="32"/>
        <end position="49"/>
    </location>
</feature>
<reference evidence="2 3" key="1">
    <citation type="submission" date="2018-07" db="EMBL/GenBank/DDBJ databases">
        <title>Genome analysis of Larkinella rosea.</title>
        <authorList>
            <person name="Zhou Z."/>
            <person name="Wang G."/>
        </authorList>
    </citation>
    <scope>NUCLEOTIDE SEQUENCE [LARGE SCALE GENOMIC DNA]</scope>
    <source>
        <strain evidence="3">zzj9</strain>
    </source>
</reference>